<dbReference type="InterPro" id="IPR039085">
    <property type="entry name" value="DCA10"/>
</dbReference>
<dbReference type="GO" id="GO:0080008">
    <property type="term" value="C:Cul4-RING E3 ubiquitin ligase complex"/>
    <property type="evidence" value="ECO:0007669"/>
    <property type="project" value="TreeGrafter"/>
</dbReference>
<dbReference type="InterPro" id="IPR036322">
    <property type="entry name" value="WD40_repeat_dom_sf"/>
</dbReference>
<dbReference type="PANTHER" id="PTHR14588:SF2">
    <property type="entry name" value="DDB1- AND CUL4-ASSOCIATED FACTOR 10"/>
    <property type="match status" value="1"/>
</dbReference>
<organism evidence="5 6">
    <name type="scientific">Dimorphilus gyrociliatus</name>
    <dbReference type="NCBI Taxonomy" id="2664684"/>
    <lineage>
        <taxon>Eukaryota</taxon>
        <taxon>Metazoa</taxon>
        <taxon>Spiralia</taxon>
        <taxon>Lophotrochozoa</taxon>
        <taxon>Annelida</taxon>
        <taxon>Polychaeta</taxon>
        <taxon>Polychaeta incertae sedis</taxon>
        <taxon>Dinophilidae</taxon>
        <taxon>Dimorphilus</taxon>
    </lineage>
</organism>
<feature type="repeat" description="WD" evidence="4">
    <location>
        <begin position="97"/>
        <end position="130"/>
    </location>
</feature>
<dbReference type="Gene3D" id="2.130.10.10">
    <property type="entry name" value="YVTN repeat-like/Quinoprotein amine dehydrogenase"/>
    <property type="match status" value="1"/>
</dbReference>
<evidence type="ECO:0000256" key="4">
    <source>
        <dbReference type="PROSITE-ProRule" id="PRU00221"/>
    </source>
</evidence>
<evidence type="ECO:0000256" key="1">
    <source>
        <dbReference type="ARBA" id="ARBA00005903"/>
    </source>
</evidence>
<dbReference type="PANTHER" id="PTHR14588">
    <property type="entry name" value="DDB1- AND CUL4-ASSOCIATED FACTOR 10"/>
    <property type="match status" value="1"/>
</dbReference>
<comment type="similarity">
    <text evidence="1">Belongs to the WD repeat DCAF10 family.</text>
</comment>
<keyword evidence="3" id="KW-0677">Repeat</keyword>
<reference evidence="5 6" key="1">
    <citation type="submission" date="2020-08" db="EMBL/GenBank/DDBJ databases">
        <authorList>
            <person name="Hejnol A."/>
        </authorList>
    </citation>
    <scope>NUCLEOTIDE SEQUENCE [LARGE SCALE GENOMIC DNA]</scope>
</reference>
<dbReference type="SMART" id="SM00320">
    <property type="entry name" value="WD40"/>
    <property type="match status" value="4"/>
</dbReference>
<dbReference type="InterPro" id="IPR001680">
    <property type="entry name" value="WD40_rpt"/>
</dbReference>
<dbReference type="OrthoDB" id="20669at2759"/>
<dbReference type="SUPFAM" id="SSF50978">
    <property type="entry name" value="WD40 repeat-like"/>
    <property type="match status" value="1"/>
</dbReference>
<dbReference type="InterPro" id="IPR015943">
    <property type="entry name" value="WD40/YVTN_repeat-like_dom_sf"/>
</dbReference>
<name>A0A7I8V8Y0_9ANNE</name>
<accession>A0A7I8V8Y0</accession>
<evidence type="ECO:0000313" key="5">
    <source>
        <dbReference type="EMBL" id="CAD5112042.1"/>
    </source>
</evidence>
<dbReference type="Pfam" id="PF00400">
    <property type="entry name" value="WD40"/>
    <property type="match status" value="1"/>
</dbReference>
<proteinExistence type="inferred from homology"/>
<evidence type="ECO:0000256" key="2">
    <source>
        <dbReference type="ARBA" id="ARBA00022574"/>
    </source>
</evidence>
<sequence>MLTMILNRKKRLNLVDFTHFMCSEQLFKKERAILQYSSHQYRNTDKFHLHQNKLGHNAVYNIAYSREGNIVLAGYEGGSISAFHPLIPEVKPLFTNENAHLDSVNGFHFISSTKFASCSDDTTVKIWDVRFFRNPIQTLTELSDWAKNIHYNSERKLLITSALHKRIAIYELNNDVFQPVILLDHKNDLLRTALMRNNDTLFLTEYNTGRLHCIKDFDKYLQRIREHSKEAISHWRISEEDLTQTSYAFEASDSEQEAFQKTFVSSLTPHPLDWCIAVRGIRQLNSTNYTCVFDMHSPSNGCSKPTAYARPTLTHYHKESNVRRDFIKEISFSCDGRVIASPLAKGFRLFGFGTDCPHYAPIKLNDITELTTIYEHYDRSEGYVYTAKFSPTDYHLVIGCSKGTVKFCYPRL</sequence>
<keyword evidence="2 4" id="KW-0853">WD repeat</keyword>
<comment type="caution">
    <text evidence="5">The sequence shown here is derived from an EMBL/GenBank/DDBJ whole genome shotgun (WGS) entry which is preliminary data.</text>
</comment>
<evidence type="ECO:0000313" key="6">
    <source>
        <dbReference type="Proteomes" id="UP000549394"/>
    </source>
</evidence>
<gene>
    <name evidence="5" type="ORF">DGYR_LOCUS1251</name>
</gene>
<dbReference type="EMBL" id="CAJFCJ010000002">
    <property type="protein sequence ID" value="CAD5112042.1"/>
    <property type="molecule type" value="Genomic_DNA"/>
</dbReference>
<dbReference type="AlphaFoldDB" id="A0A7I8V8Y0"/>
<dbReference type="PROSITE" id="PS50082">
    <property type="entry name" value="WD_REPEATS_2"/>
    <property type="match status" value="1"/>
</dbReference>
<evidence type="ECO:0000256" key="3">
    <source>
        <dbReference type="ARBA" id="ARBA00022737"/>
    </source>
</evidence>
<dbReference type="Proteomes" id="UP000549394">
    <property type="component" value="Unassembled WGS sequence"/>
</dbReference>
<protein>
    <submittedName>
        <fullName evidence="5">Uncharacterized protein</fullName>
    </submittedName>
</protein>
<keyword evidence="6" id="KW-1185">Reference proteome</keyword>